<dbReference type="EMBL" id="JAQBIE010000001">
    <property type="protein sequence ID" value="MDB6175995.1"/>
    <property type="molecule type" value="Genomic_DNA"/>
</dbReference>
<comment type="caution">
    <text evidence="1">The sequence shown here is derived from an EMBL/GenBank/DDBJ whole genome shotgun (WGS) entry which is preliminary data.</text>
</comment>
<protein>
    <submittedName>
        <fullName evidence="1">Phosphoglycerate mutase family protein</fullName>
    </submittedName>
</protein>
<evidence type="ECO:0000313" key="2">
    <source>
        <dbReference type="Proteomes" id="UP001165641"/>
    </source>
</evidence>
<dbReference type="Proteomes" id="UP001165641">
    <property type="component" value="Unassembled WGS sequence"/>
</dbReference>
<dbReference type="Pfam" id="PF00300">
    <property type="entry name" value="His_Phos_1"/>
    <property type="match status" value="1"/>
</dbReference>
<organism evidence="1 2">
    <name type="scientific">Paracoccus onchidii</name>
    <dbReference type="NCBI Taxonomy" id="3017813"/>
    <lineage>
        <taxon>Bacteria</taxon>
        <taxon>Pseudomonadati</taxon>
        <taxon>Pseudomonadota</taxon>
        <taxon>Alphaproteobacteria</taxon>
        <taxon>Rhodobacterales</taxon>
        <taxon>Paracoccaceae</taxon>
        <taxon>Paracoccus</taxon>
    </lineage>
</organism>
<dbReference type="SUPFAM" id="SSF53254">
    <property type="entry name" value="Phosphoglycerate mutase-like"/>
    <property type="match status" value="1"/>
</dbReference>
<name>A0ABT4ZBG2_9RHOB</name>
<keyword evidence="2" id="KW-1185">Reference proteome</keyword>
<sequence>MAELGYFAFLRHGEYHQRADAPSARQPFALTPQGGRQARLGADQLLGMMVQHDLRPARLIHSSRQLRAWQTARELQMRLCDNGYDIDDIAQSSGLAERGLGSAANLTVGEIEAVLAADPRYGAPPTGWKSDSDYCLPLEGAESLADAGRRVAEHIRRIVQPGLLTIMVGHGASFRHACHELGLLRRDEIARLSMFHARPLLFCHDARGSWRHLAGEWKIRTQHEVSID</sequence>
<dbReference type="RefSeq" id="WP_271887127.1">
    <property type="nucleotide sequence ID" value="NZ_JAQBIE010000001.1"/>
</dbReference>
<dbReference type="Gene3D" id="3.40.50.1240">
    <property type="entry name" value="Phosphoglycerate mutase-like"/>
    <property type="match status" value="1"/>
</dbReference>
<reference evidence="1" key="1">
    <citation type="submission" date="2022-12" db="EMBL/GenBank/DDBJ databases">
        <title>Paracoccus onchidii sp. nov., isolated from a marine invertebrate from the South China Sea.</title>
        <authorList>
            <person name="Xu S."/>
            <person name="Liu Z."/>
            <person name="Xu Y."/>
        </authorList>
    </citation>
    <scope>NUCLEOTIDE SEQUENCE</scope>
    <source>
        <strain evidence="1">Z330</strain>
    </source>
</reference>
<proteinExistence type="predicted"/>
<dbReference type="InterPro" id="IPR013078">
    <property type="entry name" value="His_Pase_superF_clade-1"/>
</dbReference>
<dbReference type="InterPro" id="IPR029033">
    <property type="entry name" value="His_PPase_superfam"/>
</dbReference>
<gene>
    <name evidence="1" type="ORF">PAF17_00560</name>
</gene>
<evidence type="ECO:0000313" key="1">
    <source>
        <dbReference type="EMBL" id="MDB6175995.1"/>
    </source>
</evidence>
<accession>A0ABT4ZBG2</accession>